<dbReference type="InterPro" id="IPR004146">
    <property type="entry name" value="DC1"/>
</dbReference>
<keyword evidence="4" id="KW-1185">Reference proteome</keyword>
<dbReference type="SUPFAM" id="SSF57889">
    <property type="entry name" value="Cysteine-rich domain"/>
    <property type="match status" value="1"/>
</dbReference>
<protein>
    <recommendedName>
        <fullName evidence="2">DC1 domain-containing protein</fullName>
    </recommendedName>
</protein>
<dbReference type="AlphaFoldDB" id="A0AA88R1G2"/>
<dbReference type="PANTHER" id="PTHR32410">
    <property type="entry name" value="CYSTEINE/HISTIDINE-RICH C1 DOMAIN FAMILY PROTEIN"/>
    <property type="match status" value="1"/>
</dbReference>
<feature type="domain" description="DC1" evidence="2">
    <location>
        <begin position="149"/>
        <end position="199"/>
    </location>
</feature>
<dbReference type="Pfam" id="PF03107">
    <property type="entry name" value="C1_2"/>
    <property type="match status" value="1"/>
</dbReference>
<organism evidence="3 4">
    <name type="scientific">Escallonia rubra</name>
    <dbReference type="NCBI Taxonomy" id="112253"/>
    <lineage>
        <taxon>Eukaryota</taxon>
        <taxon>Viridiplantae</taxon>
        <taxon>Streptophyta</taxon>
        <taxon>Embryophyta</taxon>
        <taxon>Tracheophyta</taxon>
        <taxon>Spermatophyta</taxon>
        <taxon>Magnoliopsida</taxon>
        <taxon>eudicotyledons</taxon>
        <taxon>Gunneridae</taxon>
        <taxon>Pentapetalae</taxon>
        <taxon>asterids</taxon>
        <taxon>campanulids</taxon>
        <taxon>Escalloniales</taxon>
        <taxon>Escalloniaceae</taxon>
        <taxon>Escallonia</taxon>
    </lineage>
</organism>
<comment type="caution">
    <text evidence="3">The sequence shown here is derived from an EMBL/GenBank/DDBJ whole genome shotgun (WGS) entry which is preliminary data.</text>
</comment>
<dbReference type="InterPro" id="IPR046349">
    <property type="entry name" value="C1-like_sf"/>
</dbReference>
<dbReference type="EMBL" id="JAVXUO010002115">
    <property type="protein sequence ID" value="KAK2976134.1"/>
    <property type="molecule type" value="Genomic_DNA"/>
</dbReference>
<evidence type="ECO:0000313" key="3">
    <source>
        <dbReference type="EMBL" id="KAK2976134.1"/>
    </source>
</evidence>
<keyword evidence="1" id="KW-0677">Repeat</keyword>
<accession>A0AA88R1G2</accession>
<gene>
    <name evidence="3" type="ORF">RJ640_010669</name>
</gene>
<name>A0AA88R1G2_9ASTE</name>
<evidence type="ECO:0000313" key="4">
    <source>
        <dbReference type="Proteomes" id="UP001187471"/>
    </source>
</evidence>
<sequence length="302" mass="33976">MEFPLTAKHISHNHRLIFNKAQKDFSETKKVVCYGCLEPINPEKAFFNCREVGTSSLSVVQAVEKVGRGSSITASPASSNYVYHVLGYHPTYLGKWKMHSCTLTPLAYFLDHLDPIRHGLVTAAEKGRSHYFTDATAANSTYACLVLHHDQHPLTLAFSLPEEYLKFDPNCDICSKGVRPPRWVYYCGPCRFFAHIKCATSEVNSIFKLRSDQIEEAEALDSKVIRLPIPGEFRDQISYLLGTANRGEIQRAQEFTHNSHPHPLILCDDAVTKDDDLILRYVGQYSAYEPLASIVSHGTPDN</sequence>
<reference evidence="3" key="1">
    <citation type="submission" date="2022-12" db="EMBL/GenBank/DDBJ databases">
        <title>Draft genome assemblies for two species of Escallonia (Escalloniales).</title>
        <authorList>
            <person name="Chanderbali A."/>
            <person name="Dervinis C."/>
            <person name="Anghel I."/>
            <person name="Soltis D."/>
            <person name="Soltis P."/>
            <person name="Zapata F."/>
        </authorList>
    </citation>
    <scope>NUCLEOTIDE SEQUENCE</scope>
    <source>
        <strain evidence="3">UCBG92.1500</strain>
        <tissue evidence="3">Leaf</tissue>
    </source>
</reference>
<evidence type="ECO:0000256" key="1">
    <source>
        <dbReference type="ARBA" id="ARBA00022737"/>
    </source>
</evidence>
<dbReference type="InterPro" id="IPR053192">
    <property type="entry name" value="Vacuole_Formation_Reg"/>
</dbReference>
<proteinExistence type="predicted"/>
<evidence type="ECO:0000259" key="2">
    <source>
        <dbReference type="Pfam" id="PF03107"/>
    </source>
</evidence>
<dbReference type="Proteomes" id="UP001187471">
    <property type="component" value="Unassembled WGS sequence"/>
</dbReference>